<evidence type="ECO:0000259" key="1">
    <source>
        <dbReference type="Pfam" id="PF17765"/>
    </source>
</evidence>
<comment type="caution">
    <text evidence="2">The sequence shown here is derived from an EMBL/GenBank/DDBJ whole genome shotgun (WGS) entry which is preliminary data.</text>
</comment>
<dbReference type="InterPro" id="IPR041413">
    <property type="entry name" value="MLTR_LBD"/>
</dbReference>
<dbReference type="Proteomes" id="UP000245992">
    <property type="component" value="Unassembled WGS sequence"/>
</dbReference>
<dbReference type="Gene3D" id="3.30.450.180">
    <property type="match status" value="1"/>
</dbReference>
<name>A0A2T7T9U7_9ACTN</name>
<reference evidence="2 3" key="1">
    <citation type="submission" date="2013-12" db="EMBL/GenBank/DDBJ databases">
        <title>Annotated genome of Streptomyces scopuliridis.</title>
        <authorList>
            <person name="Olson J.B."/>
        </authorList>
    </citation>
    <scope>NUCLEOTIDE SEQUENCE [LARGE SCALE GENOMIC DNA]</scope>
    <source>
        <strain evidence="2 3">RB72</strain>
    </source>
</reference>
<organism evidence="2 3">
    <name type="scientific">Streptomyces scopuliridis RB72</name>
    <dbReference type="NCBI Taxonomy" id="1440053"/>
    <lineage>
        <taxon>Bacteria</taxon>
        <taxon>Bacillati</taxon>
        <taxon>Actinomycetota</taxon>
        <taxon>Actinomycetes</taxon>
        <taxon>Kitasatosporales</taxon>
        <taxon>Streptomycetaceae</taxon>
        <taxon>Streptomyces</taxon>
    </lineage>
</organism>
<dbReference type="AlphaFoldDB" id="A0A2T7T9U7"/>
<evidence type="ECO:0000313" key="3">
    <source>
        <dbReference type="Proteomes" id="UP000245992"/>
    </source>
</evidence>
<dbReference type="Pfam" id="PF17765">
    <property type="entry name" value="MLTR_LBD"/>
    <property type="match status" value="1"/>
</dbReference>
<accession>A0A2T7T9U7</accession>
<gene>
    <name evidence="2" type="ORF">Y717_07860</name>
</gene>
<sequence length="65" mass="7194">MRGPRQLTKTYHHPVVGPVTVDVQQLSVATQPEQLLVAYTAPPDSPSREALRFLLQWSARTADAP</sequence>
<dbReference type="EMBL" id="AZSP01000125">
    <property type="protein sequence ID" value="PVE11949.1"/>
    <property type="molecule type" value="Genomic_DNA"/>
</dbReference>
<evidence type="ECO:0000313" key="2">
    <source>
        <dbReference type="EMBL" id="PVE11949.1"/>
    </source>
</evidence>
<proteinExistence type="predicted"/>
<dbReference type="STRING" id="1440053.GCA_000718095_01221"/>
<keyword evidence="3" id="KW-1185">Reference proteome</keyword>
<feature type="domain" description="MmyB-like transcription regulator ligand binding" evidence="1">
    <location>
        <begin position="3"/>
        <end position="54"/>
    </location>
</feature>
<protein>
    <recommendedName>
        <fullName evidence="1">MmyB-like transcription regulator ligand binding domain-containing protein</fullName>
    </recommendedName>
</protein>